<dbReference type="SUPFAM" id="SSF53474">
    <property type="entry name" value="alpha/beta-Hydrolases"/>
    <property type="match status" value="1"/>
</dbReference>
<gene>
    <name evidence="3" type="ORF">F3N42_09445</name>
</gene>
<feature type="domain" description="Dienelactone hydrolase" evidence="2">
    <location>
        <begin position="63"/>
        <end position="290"/>
    </location>
</feature>
<keyword evidence="4" id="KW-1185">Reference proteome</keyword>
<keyword evidence="1" id="KW-0732">Signal</keyword>
<evidence type="ECO:0000256" key="1">
    <source>
        <dbReference type="SAM" id="SignalP"/>
    </source>
</evidence>
<reference evidence="3 4" key="1">
    <citation type="submission" date="2019-09" db="EMBL/GenBank/DDBJ databases">
        <title>Wenzhouxiangella sp. Genome sequencing and assembly.</title>
        <authorList>
            <person name="Zhang R."/>
        </authorList>
    </citation>
    <scope>NUCLEOTIDE SEQUENCE [LARGE SCALE GENOMIC DNA]</scope>
    <source>
        <strain evidence="3 4">W260</strain>
    </source>
</reference>
<dbReference type="Gene3D" id="3.40.50.1820">
    <property type="entry name" value="alpha/beta hydrolase"/>
    <property type="match status" value="1"/>
</dbReference>
<dbReference type="PANTHER" id="PTHR46623:SF10">
    <property type="entry name" value="CARBOXYMETHYLENEBUTENOLIDASE HOMOLOG"/>
    <property type="match status" value="1"/>
</dbReference>
<dbReference type="Pfam" id="PF01738">
    <property type="entry name" value="DLH"/>
    <property type="match status" value="1"/>
</dbReference>
<evidence type="ECO:0000313" key="3">
    <source>
        <dbReference type="EMBL" id="KAA9131531.1"/>
    </source>
</evidence>
<dbReference type="InterPro" id="IPR002925">
    <property type="entry name" value="Dienelactn_hydro"/>
</dbReference>
<dbReference type="EMBL" id="VYXP01000005">
    <property type="protein sequence ID" value="KAA9131531.1"/>
    <property type="molecule type" value="Genomic_DNA"/>
</dbReference>
<organism evidence="3 4">
    <name type="scientific">Marinihelvus fidelis</name>
    <dbReference type="NCBI Taxonomy" id="2613842"/>
    <lineage>
        <taxon>Bacteria</taxon>
        <taxon>Pseudomonadati</taxon>
        <taxon>Pseudomonadota</taxon>
        <taxon>Gammaproteobacteria</taxon>
        <taxon>Chromatiales</taxon>
        <taxon>Wenzhouxiangellaceae</taxon>
        <taxon>Marinihelvus</taxon>
    </lineage>
</organism>
<feature type="signal peptide" evidence="1">
    <location>
        <begin position="1"/>
        <end position="43"/>
    </location>
</feature>
<comment type="caution">
    <text evidence="3">The sequence shown here is derived from an EMBL/GenBank/DDBJ whole genome shotgun (WGS) entry which is preliminary data.</text>
</comment>
<dbReference type="InterPro" id="IPR029058">
    <property type="entry name" value="AB_hydrolase_fold"/>
</dbReference>
<dbReference type="PROSITE" id="PS51318">
    <property type="entry name" value="TAT"/>
    <property type="match status" value="1"/>
</dbReference>
<dbReference type="Proteomes" id="UP000325372">
    <property type="component" value="Unassembled WGS sequence"/>
</dbReference>
<dbReference type="InterPro" id="IPR006311">
    <property type="entry name" value="TAT_signal"/>
</dbReference>
<protein>
    <submittedName>
        <fullName evidence="3">Dienelactone hydrolase family protein</fullName>
    </submittedName>
</protein>
<dbReference type="InterPro" id="IPR051049">
    <property type="entry name" value="Dienelactone_hydrolase-like"/>
</dbReference>
<keyword evidence="3" id="KW-0378">Hydrolase</keyword>
<name>A0A5N0T9T7_9GAMM</name>
<sequence>MCDDLTERDIERDLRRRGFTRREFGAGLSAAALMAMLPPVANAADVVTSEVRVPTPDGEADCFFAHPASGTGAGVIMWPDVKGIRPAFRAMGERLAQSGYAVLVVNPYYRMVHGEVIKPGESYGDPKVRERIGPYRAALSPETCVTDGGAFIDWLDASDAVDSGRMIGTAGYCMTGSYVFRLAAAYPERIGAGCSFHGGGLATDAEDSPHRLVNDIDAGMLVAIAENDDERDPDAKVKLRKAFADAGKSDQAEIEVYEGTLHGWCPPDGDAYNEAQAEKAWARMLTLFGERLA</sequence>
<proteinExistence type="predicted"/>
<evidence type="ECO:0000259" key="2">
    <source>
        <dbReference type="Pfam" id="PF01738"/>
    </source>
</evidence>
<dbReference type="RefSeq" id="WP_150864180.1">
    <property type="nucleotide sequence ID" value="NZ_VYXP01000005.1"/>
</dbReference>
<accession>A0A5N0T9T7</accession>
<evidence type="ECO:0000313" key="4">
    <source>
        <dbReference type="Proteomes" id="UP000325372"/>
    </source>
</evidence>
<dbReference type="GO" id="GO:0016787">
    <property type="term" value="F:hydrolase activity"/>
    <property type="evidence" value="ECO:0007669"/>
    <property type="project" value="UniProtKB-KW"/>
</dbReference>
<dbReference type="PANTHER" id="PTHR46623">
    <property type="entry name" value="CARBOXYMETHYLENEBUTENOLIDASE-RELATED"/>
    <property type="match status" value="1"/>
</dbReference>
<dbReference type="AlphaFoldDB" id="A0A5N0T9T7"/>
<feature type="chain" id="PRO_5024343883" evidence="1">
    <location>
        <begin position="44"/>
        <end position="293"/>
    </location>
</feature>